<name>W8BRQ5_CERCA</name>
<feature type="compositionally biased region" description="Polar residues" evidence="5">
    <location>
        <begin position="506"/>
        <end position="525"/>
    </location>
</feature>
<feature type="compositionally biased region" description="Basic and acidic residues" evidence="5">
    <location>
        <begin position="60"/>
        <end position="69"/>
    </location>
</feature>
<evidence type="ECO:0000256" key="4">
    <source>
        <dbReference type="PROSITE-ProRule" id="PRU00125"/>
    </source>
</evidence>
<reference evidence="7" key="2">
    <citation type="journal article" date="2014" name="BMC Genomics">
        <title>A genomic perspective to assessing quality of mass-reared SIT flies used in Mediterranean fruit fly (Ceratitis capitata) eradication in California.</title>
        <authorList>
            <person name="Calla B."/>
            <person name="Hall B."/>
            <person name="Hou S."/>
            <person name="Geib S.M."/>
        </authorList>
    </citation>
    <scope>NUCLEOTIDE SEQUENCE</scope>
</reference>
<dbReference type="EMBL" id="GAMC01006997">
    <property type="protein sequence ID" value="JAB99558.1"/>
    <property type="molecule type" value="mRNA"/>
</dbReference>
<feature type="compositionally biased region" description="Basic and acidic residues" evidence="5">
    <location>
        <begin position="669"/>
        <end position="679"/>
    </location>
</feature>
<evidence type="ECO:0000256" key="3">
    <source>
        <dbReference type="ARBA" id="ARBA00023038"/>
    </source>
</evidence>
<dbReference type="EMBL" id="GAMC01006999">
    <property type="protein sequence ID" value="JAB99556.1"/>
    <property type="molecule type" value="mRNA"/>
</dbReference>
<dbReference type="PROSITE" id="PS00478">
    <property type="entry name" value="LIM_DOMAIN_1"/>
    <property type="match status" value="1"/>
</dbReference>
<dbReference type="PANTHER" id="PTHR24206">
    <property type="entry name" value="OS06G0237300 PROTEIN"/>
    <property type="match status" value="1"/>
</dbReference>
<dbReference type="InterPro" id="IPR001781">
    <property type="entry name" value="Znf_LIM"/>
</dbReference>
<feature type="domain" description="LIM zinc-binding" evidence="6">
    <location>
        <begin position="152"/>
        <end position="212"/>
    </location>
</feature>
<feature type="compositionally biased region" description="Basic and acidic residues" evidence="5">
    <location>
        <begin position="333"/>
        <end position="391"/>
    </location>
</feature>
<proteinExistence type="evidence at transcript level"/>
<feature type="region of interest" description="Disordered" evidence="5">
    <location>
        <begin position="310"/>
        <end position="391"/>
    </location>
</feature>
<keyword evidence="1 4" id="KW-0479">Metal-binding</keyword>
<feature type="compositionally biased region" description="Polar residues" evidence="5">
    <location>
        <begin position="1"/>
        <end position="13"/>
    </location>
</feature>
<feature type="compositionally biased region" description="Polar residues" evidence="5">
    <location>
        <begin position="71"/>
        <end position="83"/>
    </location>
</feature>
<feature type="region of interest" description="Disordered" evidence="5">
    <location>
        <begin position="503"/>
        <end position="530"/>
    </location>
</feature>
<dbReference type="PROSITE" id="PS50023">
    <property type="entry name" value="LIM_DOMAIN_2"/>
    <property type="match status" value="1"/>
</dbReference>
<protein>
    <submittedName>
        <fullName evidence="7">Xin actin-binding repeat-containing protein 2</fullName>
    </submittedName>
</protein>
<organism evidence="7">
    <name type="scientific">Ceratitis capitata</name>
    <name type="common">Mediterranean fruit fly</name>
    <name type="synonym">Tephritis capitata</name>
    <dbReference type="NCBI Taxonomy" id="7213"/>
    <lineage>
        <taxon>Eukaryota</taxon>
        <taxon>Metazoa</taxon>
        <taxon>Ecdysozoa</taxon>
        <taxon>Arthropoda</taxon>
        <taxon>Hexapoda</taxon>
        <taxon>Insecta</taxon>
        <taxon>Pterygota</taxon>
        <taxon>Neoptera</taxon>
        <taxon>Endopterygota</taxon>
        <taxon>Diptera</taxon>
        <taxon>Brachycera</taxon>
        <taxon>Muscomorpha</taxon>
        <taxon>Tephritoidea</taxon>
        <taxon>Tephritidae</taxon>
        <taxon>Ceratitis</taxon>
        <taxon>Ceratitis</taxon>
    </lineage>
</organism>
<evidence type="ECO:0000259" key="6">
    <source>
        <dbReference type="PROSITE" id="PS50023"/>
    </source>
</evidence>
<feature type="compositionally biased region" description="Basic and acidic residues" evidence="5">
    <location>
        <begin position="310"/>
        <end position="321"/>
    </location>
</feature>
<feature type="compositionally biased region" description="Low complexity" evidence="5">
    <location>
        <begin position="322"/>
        <end position="332"/>
    </location>
</feature>
<gene>
    <name evidence="7" type="primary">XIRP2</name>
</gene>
<dbReference type="EMBL" id="GAMC01006998">
    <property type="protein sequence ID" value="JAB99557.1"/>
    <property type="molecule type" value="mRNA"/>
</dbReference>
<accession>W8BRQ5</accession>
<dbReference type="SUPFAM" id="SSF57716">
    <property type="entry name" value="Glucocorticoid receptor-like (DNA-binding domain)"/>
    <property type="match status" value="2"/>
</dbReference>
<feature type="compositionally biased region" description="Basic residues" evidence="5">
    <location>
        <begin position="14"/>
        <end position="23"/>
    </location>
</feature>
<feature type="compositionally biased region" description="Acidic residues" evidence="5">
    <location>
        <begin position="651"/>
        <end position="668"/>
    </location>
</feature>
<feature type="region of interest" description="Disordered" evidence="5">
    <location>
        <begin position="1"/>
        <end position="83"/>
    </location>
</feature>
<dbReference type="Pfam" id="PF00412">
    <property type="entry name" value="LIM"/>
    <property type="match status" value="1"/>
</dbReference>
<feature type="region of interest" description="Disordered" evidence="5">
    <location>
        <begin position="622"/>
        <end position="679"/>
    </location>
</feature>
<dbReference type="Gene3D" id="2.10.110.10">
    <property type="entry name" value="Cysteine Rich Protein"/>
    <property type="match status" value="1"/>
</dbReference>
<dbReference type="CDD" id="cd09445">
    <property type="entry name" value="LIM_Mical_like_2"/>
    <property type="match status" value="1"/>
</dbReference>
<evidence type="ECO:0000256" key="5">
    <source>
        <dbReference type="SAM" id="MobiDB-lite"/>
    </source>
</evidence>
<feature type="compositionally biased region" description="Polar residues" evidence="5">
    <location>
        <begin position="25"/>
        <end position="44"/>
    </location>
</feature>
<reference evidence="7" key="1">
    <citation type="submission" date="2013-07" db="EMBL/GenBank/DDBJ databases">
        <authorList>
            <person name="Geib S."/>
        </authorList>
    </citation>
    <scope>NUCLEOTIDE SEQUENCE</scope>
</reference>
<dbReference type="GO" id="GO:0046872">
    <property type="term" value="F:metal ion binding"/>
    <property type="evidence" value="ECO:0007669"/>
    <property type="project" value="UniProtKB-KW"/>
</dbReference>
<dbReference type="SMART" id="SM00132">
    <property type="entry name" value="LIM"/>
    <property type="match status" value="1"/>
</dbReference>
<keyword evidence="2 4" id="KW-0862">Zinc</keyword>
<evidence type="ECO:0000313" key="7">
    <source>
        <dbReference type="EMBL" id="JAB99558.1"/>
    </source>
</evidence>
<evidence type="ECO:0000256" key="1">
    <source>
        <dbReference type="ARBA" id="ARBA00022723"/>
    </source>
</evidence>
<dbReference type="AlphaFoldDB" id="W8BRQ5"/>
<keyword evidence="3 4" id="KW-0440">LIM domain</keyword>
<sequence length="768" mass="88534">MSAILSTSEGTMKTTRKVTKRSTLKAYQSKNSGATLSITSNTSIVDGDAENSATRHKASKKESSARENVEEQSQLNENVSSTEDVQKILNSDCKKKLKSKQKKSETNKQNVSVNSNLNKFDALQKRNLIHVRSSDPCKAQEKFSKLQGYKEINCRLCTKPVYKMEEIMAEKKIYHKNCFRCHECNKQLKVDNYLSHEGILYCMVHFKLLFSPKCVEDSEPDIPRKPEMIVRENHPNELPSDVIRASDKPDLGLEELQQLNVRSIFQVFENAMKIQEEEHTEQSQRNAVKTSILSKIAKLKEQGITSDLSLKDYNDRKKQSGSDDYSSDSNNDTSHDNKESIEDRDSDRVHSEKSTQRERPVGLGHAMHEITTKFENDQVMPKEERREERKQEIQNIRSRLFMGKQARIKEMYQQAVAESGHGTTSSDKKPEIEIEGAARSLKERFESGEAFRDTQDFSAENVSSNAVLKSEADVFESAMSKKSRSIFMQLDAQNVADRKQIMSPKLPNSQLTKQHSSRTNRQNSENEPEIVVKYHEKPEDIETAVSDISSKFKFFETYRPPVQIRKQFRITPPREEVLKMPSSEFKTEASKNAGELDKEADVLEKSHTTAIMLSKFREIEQNRDDLQSSPRPLKCFTPPPDGGNRFYQDVDSSDLESQDENEEFEDDNKEANYDSSGERYKRQIDDEALKEAQATARAKQLRAKFEKWEANENERESDERRVDIYFNEVSDNLNIERTKTIRERFENMKDSSLNTEATRPRYKVNRFV</sequence>
<dbReference type="OrthoDB" id="25654at2759"/>
<evidence type="ECO:0000256" key="2">
    <source>
        <dbReference type="ARBA" id="ARBA00022833"/>
    </source>
</evidence>